<dbReference type="AlphaFoldDB" id="A0A0A9AQL8"/>
<evidence type="ECO:0000313" key="1">
    <source>
        <dbReference type="EMBL" id="JAD49382.1"/>
    </source>
</evidence>
<dbReference type="EMBL" id="GBRH01248513">
    <property type="protein sequence ID" value="JAD49382.1"/>
    <property type="molecule type" value="Transcribed_RNA"/>
</dbReference>
<reference evidence="1" key="2">
    <citation type="journal article" date="2015" name="Data Brief">
        <title>Shoot transcriptome of the giant reed, Arundo donax.</title>
        <authorList>
            <person name="Barrero R.A."/>
            <person name="Guerrero F.D."/>
            <person name="Moolhuijzen P."/>
            <person name="Goolsby J.A."/>
            <person name="Tidwell J."/>
            <person name="Bellgard S.E."/>
            <person name="Bellgard M.I."/>
        </authorList>
    </citation>
    <scope>NUCLEOTIDE SEQUENCE</scope>
    <source>
        <tissue evidence="1">Shoot tissue taken approximately 20 cm above the soil surface</tissue>
    </source>
</reference>
<accession>A0A0A9AQL8</accession>
<organism evidence="1">
    <name type="scientific">Arundo donax</name>
    <name type="common">Giant reed</name>
    <name type="synonym">Donax arundinaceus</name>
    <dbReference type="NCBI Taxonomy" id="35708"/>
    <lineage>
        <taxon>Eukaryota</taxon>
        <taxon>Viridiplantae</taxon>
        <taxon>Streptophyta</taxon>
        <taxon>Embryophyta</taxon>
        <taxon>Tracheophyta</taxon>
        <taxon>Spermatophyta</taxon>
        <taxon>Magnoliopsida</taxon>
        <taxon>Liliopsida</taxon>
        <taxon>Poales</taxon>
        <taxon>Poaceae</taxon>
        <taxon>PACMAD clade</taxon>
        <taxon>Arundinoideae</taxon>
        <taxon>Arundineae</taxon>
        <taxon>Arundo</taxon>
    </lineage>
</organism>
<sequence>MEDAHVAKEDARLAMAYAQTISEWGRGMHNQYNNFQSFMKKMVEHTGMPSSAVPLAFPLPPPPPRTYGVSASQNMSPKNIGSYFWLGHCNREPRQHFA</sequence>
<protein>
    <submittedName>
        <fullName evidence="1">Uncharacterized protein</fullName>
    </submittedName>
</protein>
<reference evidence="1" key="1">
    <citation type="submission" date="2014-09" db="EMBL/GenBank/DDBJ databases">
        <authorList>
            <person name="Magalhaes I.L.F."/>
            <person name="Oliveira U."/>
            <person name="Santos F.R."/>
            <person name="Vidigal T.H.D.A."/>
            <person name="Brescovit A.D."/>
            <person name="Santos A.J."/>
        </authorList>
    </citation>
    <scope>NUCLEOTIDE SEQUENCE</scope>
    <source>
        <tissue evidence="1">Shoot tissue taken approximately 20 cm above the soil surface</tissue>
    </source>
</reference>
<proteinExistence type="predicted"/>
<name>A0A0A9AQL8_ARUDO</name>